<protein>
    <submittedName>
        <fullName evidence="8">PTS glucose transporter subunit IIA</fullName>
    </submittedName>
</protein>
<dbReference type="OrthoDB" id="9797715at2"/>
<feature type="domain" description="PTS EIIA type-1" evidence="7">
    <location>
        <begin position="30"/>
        <end position="134"/>
    </location>
</feature>
<dbReference type="EMBL" id="CP019607">
    <property type="protein sequence ID" value="AQP51263.1"/>
    <property type="molecule type" value="Genomic_DNA"/>
</dbReference>
<evidence type="ECO:0000259" key="7">
    <source>
        <dbReference type="PROSITE" id="PS51093"/>
    </source>
</evidence>
<dbReference type="GO" id="GO:0009401">
    <property type="term" value="P:phosphoenolpyruvate-dependent sugar phosphotransferase system"/>
    <property type="evidence" value="ECO:0007669"/>
    <property type="project" value="UniProtKB-KW"/>
</dbReference>
<dbReference type="GO" id="GO:0005737">
    <property type="term" value="C:cytoplasm"/>
    <property type="evidence" value="ECO:0007669"/>
    <property type="project" value="UniProtKB-SubCell"/>
</dbReference>
<keyword evidence="6" id="KW-0418">Kinase</keyword>
<dbReference type="PROSITE" id="PS51093">
    <property type="entry name" value="PTS_EIIA_TYPE_1"/>
    <property type="match status" value="1"/>
</dbReference>
<dbReference type="KEGG" id="tfa:BW733_10910"/>
<evidence type="ECO:0000313" key="9">
    <source>
        <dbReference type="Proteomes" id="UP000188235"/>
    </source>
</evidence>
<keyword evidence="5" id="KW-0598">Phosphotransferase system</keyword>
<dbReference type="InterPro" id="IPR001127">
    <property type="entry name" value="PTS_EIIA_1_perm"/>
</dbReference>
<dbReference type="SUPFAM" id="SSF51261">
    <property type="entry name" value="Duplicated hybrid motif"/>
    <property type="match status" value="1"/>
</dbReference>
<dbReference type="NCBIfam" id="TIGR00830">
    <property type="entry name" value="PTBA"/>
    <property type="match status" value="1"/>
</dbReference>
<keyword evidence="3 8" id="KW-0762">Sugar transport</keyword>
<dbReference type="PROSITE" id="PS00371">
    <property type="entry name" value="PTS_EIIA_TYPE_1_HIS"/>
    <property type="match status" value="1"/>
</dbReference>
<accession>A0A1Q2CYS8</accession>
<keyword evidence="9" id="KW-1185">Reference proteome</keyword>
<dbReference type="FunFam" id="2.70.70.10:FF:000001">
    <property type="entry name" value="PTS system glucose-specific IIA component"/>
    <property type="match status" value="1"/>
</dbReference>
<dbReference type="Proteomes" id="UP000188235">
    <property type="component" value="Chromosome"/>
</dbReference>
<organism evidence="8 9">
    <name type="scientific">Tessaracoccus flavescens</name>
    <dbReference type="NCBI Taxonomy" id="399497"/>
    <lineage>
        <taxon>Bacteria</taxon>
        <taxon>Bacillati</taxon>
        <taxon>Actinomycetota</taxon>
        <taxon>Actinomycetes</taxon>
        <taxon>Propionibacteriales</taxon>
        <taxon>Propionibacteriaceae</taxon>
        <taxon>Tessaracoccus</taxon>
    </lineage>
</organism>
<proteinExistence type="predicted"/>
<reference evidence="8 9" key="1">
    <citation type="journal article" date="2008" name="Int. J. Syst. Evol. Microbiol.">
        <title>Tessaracoccus flavescens sp. nov., isolated from marine sediment.</title>
        <authorList>
            <person name="Lee D.W."/>
            <person name="Lee S.D."/>
        </authorList>
    </citation>
    <scope>NUCLEOTIDE SEQUENCE [LARGE SCALE GENOMIC DNA]</scope>
    <source>
        <strain evidence="8 9">SST-39T</strain>
    </source>
</reference>
<evidence type="ECO:0000256" key="3">
    <source>
        <dbReference type="ARBA" id="ARBA00022597"/>
    </source>
</evidence>
<evidence type="ECO:0000256" key="2">
    <source>
        <dbReference type="ARBA" id="ARBA00022448"/>
    </source>
</evidence>
<name>A0A1Q2CYS8_9ACTN</name>
<evidence type="ECO:0000256" key="4">
    <source>
        <dbReference type="ARBA" id="ARBA00022679"/>
    </source>
</evidence>
<dbReference type="RefSeq" id="WP_077350400.1">
    <property type="nucleotide sequence ID" value="NZ_CP019607.1"/>
</dbReference>
<dbReference type="InterPro" id="IPR050890">
    <property type="entry name" value="PTS_EIIA_component"/>
</dbReference>
<evidence type="ECO:0000256" key="5">
    <source>
        <dbReference type="ARBA" id="ARBA00022683"/>
    </source>
</evidence>
<dbReference type="GO" id="GO:0016301">
    <property type="term" value="F:kinase activity"/>
    <property type="evidence" value="ECO:0007669"/>
    <property type="project" value="UniProtKB-KW"/>
</dbReference>
<dbReference type="Gene3D" id="2.70.70.10">
    <property type="entry name" value="Glucose Permease (Domain IIA)"/>
    <property type="match status" value="1"/>
</dbReference>
<keyword evidence="2" id="KW-0813">Transport</keyword>
<dbReference type="AlphaFoldDB" id="A0A1Q2CYS8"/>
<gene>
    <name evidence="8" type="ORF">BW733_10910</name>
</gene>
<dbReference type="Pfam" id="PF00358">
    <property type="entry name" value="PTS_EIIA_1"/>
    <property type="match status" value="1"/>
</dbReference>
<keyword evidence="4" id="KW-0808">Transferase</keyword>
<dbReference type="STRING" id="399497.BW733_10910"/>
<evidence type="ECO:0000256" key="1">
    <source>
        <dbReference type="ARBA" id="ARBA00004496"/>
    </source>
</evidence>
<evidence type="ECO:0000313" key="8">
    <source>
        <dbReference type="EMBL" id="AQP51263.1"/>
    </source>
</evidence>
<dbReference type="PANTHER" id="PTHR45008:SF1">
    <property type="entry name" value="PTS SYSTEM GLUCOSE-SPECIFIC EIIA COMPONENT"/>
    <property type="match status" value="1"/>
</dbReference>
<dbReference type="InterPro" id="IPR011055">
    <property type="entry name" value="Dup_hybrid_motif"/>
</dbReference>
<comment type="subcellular location">
    <subcellularLocation>
        <location evidence="1">Cytoplasm</location>
    </subcellularLocation>
</comment>
<dbReference type="PANTHER" id="PTHR45008">
    <property type="entry name" value="PTS SYSTEM GLUCOSE-SPECIFIC EIIA COMPONENT"/>
    <property type="match status" value="1"/>
</dbReference>
<sequence length="160" mass="16823">MWNPFKKHNAPSAVFAPVEGEIIELSSVPDPVFSGGMMGQGFAVQPTSGEFRSPVEGEIIMVARTLHAFGVRTDEGAEVLVHIGIDTVNLKGEGFTAHRRKGDRVRPGDVVVSLDLASVSGRVPSMATPVIVTNGDRFDVSAPDLGGSTTVKVAELSPKG</sequence>
<evidence type="ECO:0000256" key="6">
    <source>
        <dbReference type="ARBA" id="ARBA00022777"/>
    </source>
</evidence>